<keyword evidence="3" id="KW-1185">Reference proteome</keyword>
<dbReference type="EMBL" id="KB908974">
    <property type="protein sequence ID" value="EOB13553.1"/>
    <property type="molecule type" value="Genomic_DNA"/>
</dbReference>
<evidence type="ECO:0000259" key="1">
    <source>
        <dbReference type="Pfam" id="PF08164"/>
    </source>
</evidence>
<evidence type="ECO:0000313" key="2">
    <source>
        <dbReference type="EMBL" id="EOB13553.1"/>
    </source>
</evidence>
<sequence length="130" mass="15611">MPEIKKCNDFILENEHAQVIQDCVKSLEDMSYFLRFKDDDTMINSFRNLNIIVDKEVKRIKTLDFKALDQIIDNKHKCVSFLYKKLVDMKSKSQEVNYDYYDKLTGFMTKRGRFKWSNDKIDELFVSLMK</sequence>
<name>R0ML63_NOSB1</name>
<dbReference type="Proteomes" id="UP000016927">
    <property type="component" value="Unassembled WGS sequence"/>
</dbReference>
<organism evidence="2 3">
    <name type="scientific">Nosema bombycis (strain CQ1 / CVCC 102059)</name>
    <name type="common">Microsporidian parasite</name>
    <name type="synonym">Pebrine of silkworm</name>
    <dbReference type="NCBI Taxonomy" id="578461"/>
    <lineage>
        <taxon>Eukaryota</taxon>
        <taxon>Fungi</taxon>
        <taxon>Fungi incertae sedis</taxon>
        <taxon>Microsporidia</taxon>
        <taxon>Nosematidae</taxon>
        <taxon>Nosema</taxon>
    </lineage>
</organism>
<dbReference type="Pfam" id="PF08164">
    <property type="entry name" value="TRAUB"/>
    <property type="match status" value="1"/>
</dbReference>
<dbReference type="GO" id="GO:0005634">
    <property type="term" value="C:nucleus"/>
    <property type="evidence" value="ECO:0007669"/>
    <property type="project" value="InterPro"/>
</dbReference>
<proteinExistence type="predicted"/>
<feature type="domain" description="Apoptosis-antagonizing transcription factor C-terminal" evidence="1">
    <location>
        <begin position="75"/>
        <end position="129"/>
    </location>
</feature>
<gene>
    <name evidence="2" type="ORF">NBO_66g0012</name>
</gene>
<reference evidence="2 3" key="1">
    <citation type="journal article" date="2013" name="BMC Genomics">
        <title>Comparative genomics of parasitic silkworm microsporidia reveal an association between genome expansion and host adaptation.</title>
        <authorList>
            <person name="Pan G."/>
            <person name="Xu J."/>
            <person name="Li T."/>
            <person name="Xia Q."/>
            <person name="Liu S.L."/>
            <person name="Zhang G."/>
            <person name="Li S."/>
            <person name="Li C."/>
            <person name="Liu H."/>
            <person name="Yang L."/>
            <person name="Liu T."/>
            <person name="Zhang X."/>
            <person name="Wu Z."/>
            <person name="Fan W."/>
            <person name="Dang X."/>
            <person name="Xiang H."/>
            <person name="Tao M."/>
            <person name="Li Y."/>
            <person name="Hu J."/>
            <person name="Li Z."/>
            <person name="Lin L."/>
            <person name="Luo J."/>
            <person name="Geng L."/>
            <person name="Wang L."/>
            <person name="Long M."/>
            <person name="Wan Y."/>
            <person name="He N."/>
            <person name="Zhang Z."/>
            <person name="Lu C."/>
            <person name="Keeling P.J."/>
            <person name="Wang J."/>
            <person name="Xiang Z."/>
            <person name="Zhou Z."/>
        </authorList>
    </citation>
    <scope>NUCLEOTIDE SEQUENCE [LARGE SCALE GENOMIC DNA]</scope>
    <source>
        <strain evidence="3">CQ1 / CVCC 102059</strain>
    </source>
</reference>
<dbReference type="InterPro" id="IPR012617">
    <property type="entry name" value="AATF_C"/>
</dbReference>
<evidence type="ECO:0000313" key="3">
    <source>
        <dbReference type="Proteomes" id="UP000016927"/>
    </source>
</evidence>
<dbReference type="AlphaFoldDB" id="R0ML63"/>
<dbReference type="HOGENOM" id="CLU_1938751_0_0_1"/>
<accession>R0ML63</accession>
<dbReference type="VEuPathDB" id="MicrosporidiaDB:NBO_66g0012"/>
<protein>
    <recommendedName>
        <fullName evidence="1">Apoptosis-antagonizing transcription factor C-terminal domain-containing protein</fullName>
    </recommendedName>
</protein>
<dbReference type="OrthoDB" id="2190036at2759"/>